<name>A0AAD7UFF6_9STRA</name>
<accession>A0AAD7UFF6</accession>
<evidence type="ECO:0000256" key="2">
    <source>
        <dbReference type="ARBA" id="ARBA00022771"/>
    </source>
</evidence>
<keyword evidence="1" id="KW-0479">Metal-binding</keyword>
<dbReference type="SMART" id="SM00744">
    <property type="entry name" value="RINGv"/>
    <property type="match status" value="1"/>
</dbReference>
<organism evidence="5 6">
    <name type="scientific">Chrysophaeum taylorii</name>
    <dbReference type="NCBI Taxonomy" id="2483200"/>
    <lineage>
        <taxon>Eukaryota</taxon>
        <taxon>Sar</taxon>
        <taxon>Stramenopiles</taxon>
        <taxon>Ochrophyta</taxon>
        <taxon>Pelagophyceae</taxon>
        <taxon>Pelagomonadales</taxon>
        <taxon>Pelagomonadaceae</taxon>
        <taxon>Chrysophaeum</taxon>
    </lineage>
</organism>
<keyword evidence="6" id="KW-1185">Reference proteome</keyword>
<evidence type="ECO:0000313" key="6">
    <source>
        <dbReference type="Proteomes" id="UP001230188"/>
    </source>
</evidence>
<dbReference type="SUPFAM" id="SSF143456">
    <property type="entry name" value="VC0467-like"/>
    <property type="match status" value="1"/>
</dbReference>
<feature type="domain" description="RING-CH-type" evidence="4">
    <location>
        <begin position="1"/>
        <end position="58"/>
    </location>
</feature>
<dbReference type="Pfam" id="PF12906">
    <property type="entry name" value="RINGv"/>
    <property type="match status" value="1"/>
</dbReference>
<dbReference type="GO" id="GO:0008270">
    <property type="term" value="F:zinc ion binding"/>
    <property type="evidence" value="ECO:0007669"/>
    <property type="project" value="UniProtKB-KW"/>
</dbReference>
<dbReference type="AlphaFoldDB" id="A0AAD7UFF6"/>
<keyword evidence="2" id="KW-0863">Zinc-finger</keyword>
<dbReference type="Gene3D" id="3.40.1740.10">
    <property type="entry name" value="VC0467-like"/>
    <property type="match status" value="1"/>
</dbReference>
<comment type="caution">
    <text evidence="5">The sequence shown here is derived from an EMBL/GenBank/DDBJ whole genome shotgun (WGS) entry which is preliminary data.</text>
</comment>
<dbReference type="InterPro" id="IPR013083">
    <property type="entry name" value="Znf_RING/FYVE/PHD"/>
</dbReference>
<evidence type="ECO:0000313" key="5">
    <source>
        <dbReference type="EMBL" id="KAJ8603097.1"/>
    </source>
</evidence>
<dbReference type="EMBL" id="JAQMWT010000361">
    <property type="protein sequence ID" value="KAJ8603097.1"/>
    <property type="molecule type" value="Genomic_DNA"/>
</dbReference>
<dbReference type="Gene3D" id="3.30.40.10">
    <property type="entry name" value="Zinc/RING finger domain, C3HC4 (zinc finger)"/>
    <property type="match status" value="1"/>
</dbReference>
<reference evidence="5" key="1">
    <citation type="submission" date="2023-01" db="EMBL/GenBank/DDBJ databases">
        <title>Metagenome sequencing of chrysophaentin producing Chrysophaeum taylorii.</title>
        <authorList>
            <person name="Davison J."/>
            <person name="Bewley C."/>
        </authorList>
    </citation>
    <scope>NUCLEOTIDE SEQUENCE</scope>
    <source>
        <strain evidence="5">NIES-1699</strain>
    </source>
</reference>
<dbReference type="PROSITE" id="PS51292">
    <property type="entry name" value="ZF_RING_CH"/>
    <property type="match status" value="1"/>
</dbReference>
<dbReference type="PANTHER" id="PTHR46347">
    <property type="entry name" value="RING/FYVE/PHD ZINC FINGER SUPERFAMILY PROTEIN"/>
    <property type="match status" value="1"/>
</dbReference>
<keyword evidence="3" id="KW-0862">Zinc</keyword>
<dbReference type="PANTHER" id="PTHR46347:SF1">
    <property type="entry name" value="RING_FYVE_PHD ZINC FINGER SUPERFAMILY PROTEIN"/>
    <property type="match status" value="1"/>
</dbReference>
<evidence type="ECO:0000259" key="4">
    <source>
        <dbReference type="PROSITE" id="PS51292"/>
    </source>
</evidence>
<evidence type="ECO:0000256" key="1">
    <source>
        <dbReference type="ARBA" id="ARBA00022723"/>
    </source>
</evidence>
<dbReference type="InterPro" id="IPR011016">
    <property type="entry name" value="Znf_RING-CH"/>
</dbReference>
<protein>
    <recommendedName>
        <fullName evidence="4">RING-CH-type domain-containing protein</fullName>
    </recommendedName>
</protein>
<dbReference type="Proteomes" id="UP001230188">
    <property type="component" value="Unassembled WGS sequence"/>
</dbReference>
<proteinExistence type="predicted"/>
<sequence>MSSRQCRFCLEYDDEGMVAPCSCSGSAKWVHESCLERWRREGRGRKRCGVCGASWSTPAPAVVRSLFLRRVRTARRYQVPAERLSSELEGRLRVSMVAGGLVLQTESRARLFDAAEPRPVEAAPREVIASRISRLRGLLTTPSEGQVEHQSSSTVRSLIAAVVRARGLRHWHRGAFLVLYVGEREASDGSDVVVAGNLTRPATNLGAGLEDEADSDAPTRRLSWLRSAALALRRQHEEDEDDEAVRANRALRQLRALGVDVSAFRGGPVHSDTPLGLLVLKRPPQAAAPPVLDDLDALREAVGDIEPWRDLGPSRRAFVGSVPDLVACARLFCADYRWTAKCYCWAGVAVWSSNQLIAEITKHSWALSSANLDDLDNAGPDLWRSAISRPDNLAAPDPPATSSPV</sequence>
<gene>
    <name evidence="5" type="ORF">CTAYLR_006684</name>
</gene>
<dbReference type="SUPFAM" id="SSF57850">
    <property type="entry name" value="RING/U-box"/>
    <property type="match status" value="1"/>
</dbReference>
<evidence type="ECO:0000256" key="3">
    <source>
        <dbReference type="ARBA" id="ARBA00022833"/>
    </source>
</evidence>